<comment type="caution">
    <text evidence="1">The sequence shown here is derived from an EMBL/GenBank/DDBJ whole genome shotgun (WGS) entry which is preliminary data.</text>
</comment>
<accession>A0A9W8U424</accession>
<dbReference type="AlphaFoldDB" id="A0A9W8U424"/>
<dbReference type="EMBL" id="JAPDHF010000030">
    <property type="protein sequence ID" value="KAJ4002767.1"/>
    <property type="molecule type" value="Genomic_DNA"/>
</dbReference>
<gene>
    <name evidence="1" type="ORF">NW766_012697</name>
</gene>
<organism evidence="1 2">
    <name type="scientific">Fusarium irregulare</name>
    <dbReference type="NCBI Taxonomy" id="2494466"/>
    <lineage>
        <taxon>Eukaryota</taxon>
        <taxon>Fungi</taxon>
        <taxon>Dikarya</taxon>
        <taxon>Ascomycota</taxon>
        <taxon>Pezizomycotina</taxon>
        <taxon>Sordariomycetes</taxon>
        <taxon>Hypocreomycetidae</taxon>
        <taxon>Hypocreales</taxon>
        <taxon>Nectriaceae</taxon>
        <taxon>Fusarium</taxon>
        <taxon>Fusarium incarnatum-equiseti species complex</taxon>
    </lineage>
</organism>
<sequence>MDGFNIKQDSATGEQILRCGLSLVRHTPATDLLRFSHSSVRAFLLDPPAETGRSEPFADLEIVQICCLRYLMQPKYESMLRKAQPGQVSLANGNADKLSHSQVLVFTLRY</sequence>
<protein>
    <submittedName>
        <fullName evidence="1">Uncharacterized protein</fullName>
    </submittedName>
</protein>
<keyword evidence="2" id="KW-1185">Reference proteome</keyword>
<reference evidence="1" key="1">
    <citation type="submission" date="2022-10" db="EMBL/GenBank/DDBJ databases">
        <title>Fusarium specimens isolated from Avocado Roots.</title>
        <authorList>
            <person name="Stajich J."/>
            <person name="Roper C."/>
            <person name="Heimlech-Rivalta G."/>
        </authorList>
    </citation>
    <scope>NUCLEOTIDE SEQUENCE</scope>
    <source>
        <strain evidence="1">CF00143</strain>
    </source>
</reference>
<proteinExistence type="predicted"/>
<evidence type="ECO:0000313" key="1">
    <source>
        <dbReference type="EMBL" id="KAJ4002767.1"/>
    </source>
</evidence>
<dbReference type="Proteomes" id="UP001152130">
    <property type="component" value="Unassembled WGS sequence"/>
</dbReference>
<evidence type="ECO:0000313" key="2">
    <source>
        <dbReference type="Proteomes" id="UP001152130"/>
    </source>
</evidence>
<name>A0A9W8U424_9HYPO</name>